<dbReference type="HOGENOM" id="CLU_000288_7_34_1"/>
<organism evidence="7 8">
    <name type="scientific">Rhizophagus irregularis (strain DAOM 197198w)</name>
    <name type="common">Glomus intraradices</name>
    <dbReference type="NCBI Taxonomy" id="1432141"/>
    <lineage>
        <taxon>Eukaryota</taxon>
        <taxon>Fungi</taxon>
        <taxon>Fungi incertae sedis</taxon>
        <taxon>Mucoromycota</taxon>
        <taxon>Glomeromycotina</taxon>
        <taxon>Glomeromycetes</taxon>
        <taxon>Glomerales</taxon>
        <taxon>Glomeraceae</taxon>
        <taxon>Rhizophagus</taxon>
    </lineage>
</organism>
<dbReference type="GO" id="GO:0005524">
    <property type="term" value="F:ATP binding"/>
    <property type="evidence" value="ECO:0007669"/>
    <property type="project" value="UniProtKB-KW"/>
</dbReference>
<dbReference type="PANTHER" id="PTHR44329">
    <property type="entry name" value="SERINE/THREONINE-PROTEIN KINASE TNNI3K-RELATED"/>
    <property type="match status" value="1"/>
</dbReference>
<dbReference type="InterPro" id="IPR051681">
    <property type="entry name" value="Ser/Thr_Kinases-Pseudokinases"/>
</dbReference>
<evidence type="ECO:0000256" key="5">
    <source>
        <dbReference type="SAM" id="Coils"/>
    </source>
</evidence>
<comment type="caution">
    <text evidence="7">The sequence shown here is derived from an EMBL/GenBank/DDBJ whole genome shotgun (WGS) entry which is preliminary data.</text>
</comment>
<proteinExistence type="predicted"/>
<name>A0A015KNM3_RHIIW</name>
<reference evidence="7 8" key="1">
    <citation type="submission" date="2014-02" db="EMBL/GenBank/DDBJ databases">
        <title>Single nucleus genome sequencing reveals high similarity among nuclei of an endomycorrhizal fungus.</title>
        <authorList>
            <person name="Lin K."/>
            <person name="Geurts R."/>
            <person name="Zhang Z."/>
            <person name="Limpens E."/>
            <person name="Saunders D.G."/>
            <person name="Mu D."/>
            <person name="Pang E."/>
            <person name="Cao H."/>
            <person name="Cha H."/>
            <person name="Lin T."/>
            <person name="Zhou Q."/>
            <person name="Shang Y."/>
            <person name="Li Y."/>
            <person name="Ivanov S."/>
            <person name="Sharma T."/>
            <person name="Velzen R.V."/>
            <person name="Ruijter N.D."/>
            <person name="Aanen D.K."/>
            <person name="Win J."/>
            <person name="Kamoun S."/>
            <person name="Bisseling T."/>
            <person name="Huang S."/>
        </authorList>
    </citation>
    <scope>NUCLEOTIDE SEQUENCE [LARGE SCALE GENOMIC DNA]</scope>
    <source>
        <strain evidence="8">DAOM197198w</strain>
    </source>
</reference>
<dbReference type="EMBL" id="JEMT01025661">
    <property type="protein sequence ID" value="EXX61396.1"/>
    <property type="molecule type" value="Genomic_DNA"/>
</dbReference>
<dbReference type="PANTHER" id="PTHR44329:SF288">
    <property type="entry name" value="MITOGEN-ACTIVATED PROTEIN KINASE KINASE KINASE 20"/>
    <property type="match status" value="1"/>
</dbReference>
<dbReference type="SUPFAM" id="SSF56112">
    <property type="entry name" value="Protein kinase-like (PK-like)"/>
    <property type="match status" value="1"/>
</dbReference>
<protein>
    <submittedName>
        <fullName evidence="7">Mkk2p</fullName>
    </submittedName>
</protein>
<evidence type="ECO:0000313" key="7">
    <source>
        <dbReference type="EMBL" id="EXX61396.1"/>
    </source>
</evidence>
<dbReference type="Gene3D" id="1.10.510.10">
    <property type="entry name" value="Transferase(Phosphotransferase) domain 1"/>
    <property type="match status" value="1"/>
</dbReference>
<feature type="coiled-coil region" evidence="5">
    <location>
        <begin position="35"/>
        <end position="62"/>
    </location>
</feature>
<dbReference type="AlphaFoldDB" id="A0A015KNM3"/>
<dbReference type="SMART" id="SM00220">
    <property type="entry name" value="S_TKc"/>
    <property type="match status" value="1"/>
</dbReference>
<evidence type="ECO:0000256" key="1">
    <source>
        <dbReference type="ARBA" id="ARBA00022679"/>
    </source>
</evidence>
<keyword evidence="3" id="KW-0418">Kinase</keyword>
<evidence type="ECO:0000256" key="2">
    <source>
        <dbReference type="ARBA" id="ARBA00022741"/>
    </source>
</evidence>
<keyword evidence="5" id="KW-0175">Coiled coil</keyword>
<evidence type="ECO:0000313" key="8">
    <source>
        <dbReference type="Proteomes" id="UP000022910"/>
    </source>
</evidence>
<keyword evidence="8" id="KW-1185">Reference proteome</keyword>
<dbReference type="Proteomes" id="UP000022910">
    <property type="component" value="Unassembled WGS sequence"/>
</dbReference>
<sequence length="553" mass="64467">MSSQNDDILDDSIKCENCGEIYTNLFCDWCKPCQINNLKKNFANWTSENEQIDDRIQEMQLNINTWYDIITEWIPYNKFNDIKKINENGFATLYSAIWENGRLHYDTFKKGYKRNHNENVILKCLNNSQNNINDFLNEVNTYRYYIRENTIYGISQNPVTKYYTIVLQIREKCCEFCEIRKIKSLNFAKWTSGNKEIDDYIQEMQLRIERYSDIIIEWIPYNQFNNIYEIGKGGFATVYSAIWHDGPLLYDKNEKGCMEKIKAYSILGPRNSNGILKAYGMSQNPKKKDFIIVLEYANGGNINNYDGNIIKNYYWSRKLEALSVIIMGLKNIHENKMVHRDFHTGNILLSINYGYENEGNSVTDIYISDLGLCGEANNIDKTKIYGVMPFVAPEVLKGKPYTQAADIYSLGMIMYYVATGRQPFRNCAHDNILALNICNGIRPEINEQEIPKFYIDLMKKCWDTNPNNRPSVTEILDLFENCKNDDIKKQIEEAEEFRKANLLSIENNQSTTHLKAYYTSRLLNPFTKDLPKYDNVGTSNSVEIIDFTEGKSK</sequence>
<feature type="domain" description="Protein kinase" evidence="6">
    <location>
        <begin position="224"/>
        <end position="487"/>
    </location>
</feature>
<dbReference type="GO" id="GO:0004674">
    <property type="term" value="F:protein serine/threonine kinase activity"/>
    <property type="evidence" value="ECO:0007669"/>
    <property type="project" value="TreeGrafter"/>
</dbReference>
<dbReference type="PROSITE" id="PS50011">
    <property type="entry name" value="PROTEIN_KINASE_DOM"/>
    <property type="match status" value="1"/>
</dbReference>
<gene>
    <name evidence="7" type="ORF">RirG_171540</name>
</gene>
<dbReference type="InterPro" id="IPR000719">
    <property type="entry name" value="Prot_kinase_dom"/>
</dbReference>
<dbReference type="InterPro" id="IPR011009">
    <property type="entry name" value="Kinase-like_dom_sf"/>
</dbReference>
<accession>A0A015KNM3</accession>
<keyword evidence="4" id="KW-0067">ATP-binding</keyword>
<evidence type="ECO:0000256" key="3">
    <source>
        <dbReference type="ARBA" id="ARBA00022777"/>
    </source>
</evidence>
<evidence type="ECO:0000259" key="6">
    <source>
        <dbReference type="PROSITE" id="PS50011"/>
    </source>
</evidence>
<keyword evidence="1" id="KW-0808">Transferase</keyword>
<dbReference type="Pfam" id="PF00069">
    <property type="entry name" value="Pkinase"/>
    <property type="match status" value="1"/>
</dbReference>
<keyword evidence="2" id="KW-0547">Nucleotide-binding</keyword>
<evidence type="ECO:0000256" key="4">
    <source>
        <dbReference type="ARBA" id="ARBA00022840"/>
    </source>
</evidence>